<evidence type="ECO:0000313" key="2">
    <source>
        <dbReference type="Proteomes" id="UP001432251"/>
    </source>
</evidence>
<organism evidence="1 2">
    <name type="scientific">Streptomyces citrinus</name>
    <dbReference type="NCBI Taxonomy" id="3118173"/>
    <lineage>
        <taxon>Bacteria</taxon>
        <taxon>Bacillati</taxon>
        <taxon>Actinomycetota</taxon>
        <taxon>Actinomycetes</taxon>
        <taxon>Kitasatosporales</taxon>
        <taxon>Streptomycetaceae</taxon>
        <taxon>Streptomyces</taxon>
    </lineage>
</organism>
<evidence type="ECO:0000313" key="1">
    <source>
        <dbReference type="EMBL" id="WWQ67938.1"/>
    </source>
</evidence>
<name>A0ACD5ALN5_9ACTN</name>
<protein>
    <submittedName>
        <fullName evidence="1">Uncharacterized protein</fullName>
    </submittedName>
</protein>
<gene>
    <name evidence="1" type="ORF">V2W30_34480</name>
</gene>
<proteinExistence type="predicted"/>
<dbReference type="Proteomes" id="UP001432251">
    <property type="component" value="Chromosome"/>
</dbReference>
<accession>A0ACD5ALN5</accession>
<sequence length="287" mass="31702">MDRADIRGIVEATYPDENDYTLRNWTSQLFCFRHKIAVGDLVVLPRMNGQYAIGHITGEYAYRSDTEDGMRHIRSVDWSRTEVPRETFRPDLLQSLGSLLTVFELRRFDAAQRLALVAEGSDDPGRPDDGEPGASLTGRRVLIERARDHDSDTQEPVTLTVRRLLELWGAERRDRATVARIRRDLDEAGLLSVPPFTEGTQDSVIALIVAGAEPDEDGPSQLSRIARSAVTEAPSETTPVSRADGVDSAELSGAAGRLRSGARRRELPTTTYRPTRCASTRAPASTS</sequence>
<reference evidence="1" key="1">
    <citation type="journal article" date="2025" name="Int. J. Syst. Evol. Microbiol.">
        <title>Streptomyces citrinus sp. nov., with yellow diffusible pigment.</title>
        <authorList>
            <person name="He Y."/>
            <person name="Yang E."/>
            <person name="Xu J."/>
            <person name="Sun Y."/>
            <person name="Sun L."/>
        </authorList>
    </citation>
    <scope>NUCLEOTIDE SEQUENCE</scope>
    <source>
        <strain evidence="1">Q6</strain>
    </source>
</reference>
<dbReference type="EMBL" id="CP146022">
    <property type="protein sequence ID" value="WWQ67938.1"/>
    <property type="molecule type" value="Genomic_DNA"/>
</dbReference>
<keyword evidence="2" id="KW-1185">Reference proteome</keyword>